<organism evidence="3">
    <name type="scientific">Capra hircus</name>
    <name type="common">Goat</name>
    <dbReference type="NCBI Taxonomy" id="9925"/>
    <lineage>
        <taxon>Eukaryota</taxon>
        <taxon>Metazoa</taxon>
        <taxon>Chordata</taxon>
        <taxon>Craniata</taxon>
        <taxon>Vertebrata</taxon>
        <taxon>Euteleostomi</taxon>
        <taxon>Mammalia</taxon>
        <taxon>Eutheria</taxon>
        <taxon>Laurasiatheria</taxon>
        <taxon>Artiodactyla</taxon>
        <taxon>Ruminantia</taxon>
        <taxon>Pecora</taxon>
        <taxon>Bovidae</taxon>
        <taxon>Caprinae</taxon>
        <taxon>Capra</taxon>
    </lineage>
</organism>
<dbReference type="SUPFAM" id="SSF54236">
    <property type="entry name" value="Ubiquitin-like"/>
    <property type="match status" value="1"/>
</dbReference>
<sequence length="91" mass="10138">MIEVGCNDHLGKKVRLKHRAADTSRDLKNLIIAQSSTHWNKVILKKWFMVFMDCVSLGDYDEMNLGALLPVGQNSSSLPFPLLPLSTPTLA</sequence>
<dbReference type="InterPro" id="IPR039732">
    <property type="entry name" value="Hub1/Ubl5"/>
</dbReference>
<dbReference type="AlphaFoldDB" id="A0A8C2SLR2"/>
<dbReference type="Gene3D" id="3.10.20.90">
    <property type="entry name" value="Phosphatidylinositol 3-kinase Catalytic Subunit, Chain A, domain 1"/>
    <property type="match status" value="1"/>
</dbReference>
<dbReference type="Ensembl" id="ENSCHIT00010062251.1">
    <property type="protein sequence ID" value="ENSCHIP00010044868.1"/>
    <property type="gene ID" value="ENSCHIG00010032538.1"/>
</dbReference>
<evidence type="ECO:0000256" key="1">
    <source>
        <dbReference type="ARBA" id="ARBA00021360"/>
    </source>
</evidence>
<keyword evidence="2" id="KW-0833">Ubl conjugation pathway</keyword>
<dbReference type="PANTHER" id="PTHR13042">
    <property type="entry name" value="UBIQUITIN-LIKE PROTEIN 5"/>
    <property type="match status" value="1"/>
</dbReference>
<reference evidence="3" key="1">
    <citation type="submission" date="2019-03" db="EMBL/GenBank/DDBJ databases">
        <title>Genome sequencing and reference-guided assembly of Black Bengal Goat (Capra hircus).</title>
        <authorList>
            <person name="Siddiki A.Z."/>
            <person name="Baten A."/>
            <person name="Billah M."/>
            <person name="Alam M.A.U."/>
            <person name="Shawrob K.S.M."/>
            <person name="Saha S."/>
            <person name="Chowdhury M."/>
            <person name="Rahman A.H."/>
            <person name="Stear M."/>
            <person name="Miah G."/>
            <person name="Das G.B."/>
            <person name="Hossain M.M."/>
            <person name="Kumkum M."/>
            <person name="Islam M.S."/>
            <person name="Mollah A.M."/>
            <person name="Ahsan A."/>
            <person name="Tusar F."/>
            <person name="Khan M.K.I."/>
        </authorList>
    </citation>
    <scope>NUCLEOTIDE SEQUENCE [LARGE SCALE GENOMIC DNA]</scope>
</reference>
<protein>
    <recommendedName>
        <fullName evidence="1">Ubiquitin-like protein 5</fullName>
    </recommendedName>
</protein>
<evidence type="ECO:0000256" key="2">
    <source>
        <dbReference type="ARBA" id="ARBA00022786"/>
    </source>
</evidence>
<reference evidence="3" key="2">
    <citation type="submission" date="2025-08" db="UniProtKB">
        <authorList>
            <consortium name="Ensembl"/>
        </authorList>
    </citation>
    <scope>IDENTIFICATION</scope>
</reference>
<accession>A0A8C2SLR2</accession>
<dbReference type="InterPro" id="IPR029071">
    <property type="entry name" value="Ubiquitin-like_domsf"/>
</dbReference>
<name>A0A8C2SLR2_CAPHI</name>
<evidence type="ECO:0000313" key="3">
    <source>
        <dbReference type="Ensembl" id="ENSCHIP00010044868.1"/>
    </source>
</evidence>
<proteinExistence type="predicted"/>